<reference evidence="1 2" key="1">
    <citation type="submission" date="2015-12" db="EMBL/GenBank/DDBJ databases">
        <title>The genome of Folsomia candida.</title>
        <authorList>
            <person name="Faddeeva A."/>
            <person name="Derks M.F."/>
            <person name="Anvar Y."/>
            <person name="Smit S."/>
            <person name="Van Straalen N."/>
            <person name="Roelofs D."/>
        </authorList>
    </citation>
    <scope>NUCLEOTIDE SEQUENCE [LARGE SCALE GENOMIC DNA]</scope>
    <source>
        <strain evidence="1 2">VU population</strain>
        <tissue evidence="1">Whole body</tissue>
    </source>
</reference>
<organism evidence="1 2">
    <name type="scientific">Folsomia candida</name>
    <name type="common">Springtail</name>
    <dbReference type="NCBI Taxonomy" id="158441"/>
    <lineage>
        <taxon>Eukaryota</taxon>
        <taxon>Metazoa</taxon>
        <taxon>Ecdysozoa</taxon>
        <taxon>Arthropoda</taxon>
        <taxon>Hexapoda</taxon>
        <taxon>Collembola</taxon>
        <taxon>Entomobryomorpha</taxon>
        <taxon>Isotomoidea</taxon>
        <taxon>Isotomidae</taxon>
        <taxon>Proisotominae</taxon>
        <taxon>Folsomia</taxon>
    </lineage>
</organism>
<name>A0A226DLM1_FOLCA</name>
<accession>A0A226DLM1</accession>
<dbReference type="Proteomes" id="UP000198287">
    <property type="component" value="Unassembled WGS sequence"/>
</dbReference>
<evidence type="ECO:0000313" key="1">
    <source>
        <dbReference type="EMBL" id="OXA46432.1"/>
    </source>
</evidence>
<comment type="caution">
    <text evidence="1">The sequence shown here is derived from an EMBL/GenBank/DDBJ whole genome shotgun (WGS) entry which is preliminary data.</text>
</comment>
<dbReference type="EMBL" id="LNIX01000015">
    <property type="protein sequence ID" value="OXA46432.1"/>
    <property type="molecule type" value="Genomic_DNA"/>
</dbReference>
<protein>
    <submittedName>
        <fullName evidence="1">Uncharacterized protein</fullName>
    </submittedName>
</protein>
<keyword evidence="2" id="KW-1185">Reference proteome</keyword>
<dbReference type="AlphaFoldDB" id="A0A226DLM1"/>
<proteinExistence type="predicted"/>
<sequence>MSESSAVAQHISQYSSHQIDFDSAVLIETEQKYFSRIFKEGLYINAEKTAMNQKDGMKINPIWTSALLHLLEYPITVFYSLEESTNWQDDEETGPVGKEVFYTRAPPKRFGLQKIKIFLTIAQNLGFTCPLTFITVRSSNEKITAAHQLCYLCPLSDRFFPLFWAGLLQDSSQVWEIHEKLSSTGYGGKIGFKKSGDYFATEENIRKNPKLANCQKYFDSEPGCQSYYPLYEIMKERLNASMEAWSSCPPLDDKADYEWNPLYLCERPVTLSQPQKFSDYLHPLMLGFFQQELYLIYCTNKADYDPPSWAWVTTPFDNPTWLGLLVTFGLFAIIGRRLSMMFDAFNFFIYIGLPNFNNWKNPALFLAIAVTSFLSYHYEAFMTTSITAPLELHVFVDIKEGLDNGFRLIIASLNVLAGLKLLIGVEIRQQIGRNLSDEDVVLDVEIDQLNQQFNLTWRDKMAAIKGVIYIFDTLAYKMKKHKVVSEGDNVLCFIIMKPVGPFTVMMNGYSSMTASWFLQNVKLFNGPSGIYRMFQERYFTKVARGLGKDKVKMQNVKYHGKDEVAAQIRLRLYSNFDLAYL</sequence>
<evidence type="ECO:0000313" key="2">
    <source>
        <dbReference type="Proteomes" id="UP000198287"/>
    </source>
</evidence>
<gene>
    <name evidence="1" type="ORF">Fcan01_18789</name>
</gene>